<evidence type="ECO:0000313" key="2">
    <source>
        <dbReference type="EMBL" id="MBA0552014.1"/>
    </source>
</evidence>
<dbReference type="Proteomes" id="UP000593572">
    <property type="component" value="Unassembled WGS sequence"/>
</dbReference>
<name>A0A7J8LHU1_9ROSI</name>
<keyword evidence="1" id="KW-0732">Signal</keyword>
<proteinExistence type="predicted"/>
<gene>
    <name evidence="2" type="ORF">Golob_022858</name>
</gene>
<protein>
    <submittedName>
        <fullName evidence="2">Uncharacterized protein</fullName>
    </submittedName>
</protein>
<accession>A0A7J8LHU1</accession>
<reference evidence="2 3" key="1">
    <citation type="journal article" date="2019" name="Genome Biol. Evol.">
        <title>Insights into the evolution of the New World diploid cottons (Gossypium, subgenus Houzingenia) based on genome sequencing.</title>
        <authorList>
            <person name="Grover C.E."/>
            <person name="Arick M.A. 2nd"/>
            <person name="Thrash A."/>
            <person name="Conover J.L."/>
            <person name="Sanders W.S."/>
            <person name="Peterson D.G."/>
            <person name="Frelichowski J.E."/>
            <person name="Scheffler J.A."/>
            <person name="Scheffler B.E."/>
            <person name="Wendel J.F."/>
        </authorList>
    </citation>
    <scope>NUCLEOTIDE SEQUENCE [LARGE SCALE GENOMIC DNA]</scope>
    <source>
        <strain evidence="2">157</strain>
        <tissue evidence="2">Leaf</tissue>
    </source>
</reference>
<comment type="caution">
    <text evidence="2">The sequence shown here is derived from an EMBL/GenBank/DDBJ whole genome shotgun (WGS) entry which is preliminary data.</text>
</comment>
<evidence type="ECO:0000256" key="1">
    <source>
        <dbReference type="SAM" id="SignalP"/>
    </source>
</evidence>
<evidence type="ECO:0000313" key="3">
    <source>
        <dbReference type="Proteomes" id="UP000593572"/>
    </source>
</evidence>
<keyword evidence="3" id="KW-1185">Reference proteome</keyword>
<sequence>MLCMCIVIVALISLLLGIGGNNGLRKLKDAFHADYCDPKISSCGRPFLVYPAPPPF</sequence>
<dbReference type="EMBL" id="JABEZX010000003">
    <property type="protein sequence ID" value="MBA0552014.1"/>
    <property type="molecule type" value="Genomic_DNA"/>
</dbReference>
<dbReference type="AlphaFoldDB" id="A0A7J8LHU1"/>
<feature type="signal peptide" evidence="1">
    <location>
        <begin position="1"/>
        <end position="20"/>
    </location>
</feature>
<feature type="chain" id="PRO_5029891403" evidence="1">
    <location>
        <begin position="21"/>
        <end position="56"/>
    </location>
</feature>
<organism evidence="2 3">
    <name type="scientific">Gossypium lobatum</name>
    <dbReference type="NCBI Taxonomy" id="34289"/>
    <lineage>
        <taxon>Eukaryota</taxon>
        <taxon>Viridiplantae</taxon>
        <taxon>Streptophyta</taxon>
        <taxon>Embryophyta</taxon>
        <taxon>Tracheophyta</taxon>
        <taxon>Spermatophyta</taxon>
        <taxon>Magnoliopsida</taxon>
        <taxon>eudicotyledons</taxon>
        <taxon>Gunneridae</taxon>
        <taxon>Pentapetalae</taxon>
        <taxon>rosids</taxon>
        <taxon>malvids</taxon>
        <taxon>Malvales</taxon>
        <taxon>Malvaceae</taxon>
        <taxon>Malvoideae</taxon>
        <taxon>Gossypium</taxon>
    </lineage>
</organism>